<evidence type="ECO:0000313" key="3">
    <source>
        <dbReference type="Proteomes" id="UP001360560"/>
    </source>
</evidence>
<gene>
    <name evidence="2" type="ORF">DASC09_000960</name>
</gene>
<protein>
    <submittedName>
        <fullName evidence="2">Uncharacterized protein</fullName>
    </submittedName>
</protein>
<dbReference type="RefSeq" id="XP_064849771.1">
    <property type="nucleotide sequence ID" value="XM_064993699.1"/>
</dbReference>
<name>A0AAV5QDP5_9ASCO</name>
<dbReference type="EMBL" id="BTFZ01000001">
    <property type="protein sequence ID" value="GMM32771.1"/>
    <property type="molecule type" value="Genomic_DNA"/>
</dbReference>
<sequence length="165" mass="19156">MARKRKLTRAEKLGLPPRVSLRKPRPGEEPPDPNNVQVRLTRLTPGQFDTFTKKIVPKDGKKFPQSSLPEPFKTKDRFLDLFQRISSPNTLENMQKVQHIIDEILPENERSDTEAARNFREKKYNKFAVNVAEGSLAHSRCQRLIPSTVVLDYDLDYVVEKKNER</sequence>
<accession>A0AAV5QDP5</accession>
<dbReference type="Proteomes" id="UP001360560">
    <property type="component" value="Unassembled WGS sequence"/>
</dbReference>
<dbReference type="GeneID" id="90070750"/>
<evidence type="ECO:0000256" key="1">
    <source>
        <dbReference type="SAM" id="MobiDB-lite"/>
    </source>
</evidence>
<organism evidence="2 3">
    <name type="scientific">Saccharomycopsis crataegensis</name>
    <dbReference type="NCBI Taxonomy" id="43959"/>
    <lineage>
        <taxon>Eukaryota</taxon>
        <taxon>Fungi</taxon>
        <taxon>Dikarya</taxon>
        <taxon>Ascomycota</taxon>
        <taxon>Saccharomycotina</taxon>
        <taxon>Saccharomycetes</taxon>
        <taxon>Saccharomycopsidaceae</taxon>
        <taxon>Saccharomycopsis</taxon>
    </lineage>
</organism>
<comment type="caution">
    <text evidence="2">The sequence shown here is derived from an EMBL/GenBank/DDBJ whole genome shotgun (WGS) entry which is preliminary data.</text>
</comment>
<reference evidence="2 3" key="1">
    <citation type="journal article" date="2023" name="Elife">
        <title>Identification of key yeast species and microbe-microbe interactions impacting larval growth of Drosophila in the wild.</title>
        <authorList>
            <person name="Mure A."/>
            <person name="Sugiura Y."/>
            <person name="Maeda R."/>
            <person name="Honda K."/>
            <person name="Sakurai N."/>
            <person name="Takahashi Y."/>
            <person name="Watada M."/>
            <person name="Katoh T."/>
            <person name="Gotoh A."/>
            <person name="Gotoh Y."/>
            <person name="Taniguchi I."/>
            <person name="Nakamura K."/>
            <person name="Hayashi T."/>
            <person name="Katayama T."/>
            <person name="Uemura T."/>
            <person name="Hattori Y."/>
        </authorList>
    </citation>
    <scope>NUCLEOTIDE SEQUENCE [LARGE SCALE GENOMIC DNA]</scope>
    <source>
        <strain evidence="2 3">SC-9</strain>
    </source>
</reference>
<feature type="region of interest" description="Disordered" evidence="1">
    <location>
        <begin position="1"/>
        <end position="37"/>
    </location>
</feature>
<proteinExistence type="predicted"/>
<evidence type="ECO:0000313" key="2">
    <source>
        <dbReference type="EMBL" id="GMM32771.1"/>
    </source>
</evidence>
<dbReference type="AlphaFoldDB" id="A0AAV5QDP5"/>
<keyword evidence="3" id="KW-1185">Reference proteome</keyword>